<dbReference type="STRING" id="1172565.AU508_09450"/>
<dbReference type="EMBL" id="LUSW01000010">
    <property type="protein sequence ID" value="RAT35637.1"/>
    <property type="molecule type" value="Genomic_DNA"/>
</dbReference>
<dbReference type="EMBL" id="RJUJ01000007">
    <property type="protein sequence ID" value="ROH80681.1"/>
    <property type="molecule type" value="Genomic_DNA"/>
</dbReference>
<reference evidence="1 3" key="1">
    <citation type="submission" date="2016-02" db="EMBL/GenBank/DDBJ databases">
        <title>Species-wide whole genome sequencing reveals diversity, host range in Lonsdalea quercina.</title>
        <authorList>
            <person name="Li Y."/>
        </authorList>
    </citation>
    <scope>NUCLEOTIDE SEQUENCE [LARGE SCALE GENOMIC DNA]</scope>
    <source>
        <strain evidence="1 3">CFCC 12721</strain>
    </source>
</reference>
<dbReference type="RefSeq" id="WP_085686438.1">
    <property type="nucleotide sequence ID" value="NZ_CP065534.1"/>
</dbReference>
<keyword evidence="3" id="KW-1185">Reference proteome</keyword>
<evidence type="ECO:0000313" key="3">
    <source>
        <dbReference type="Proteomes" id="UP000250186"/>
    </source>
</evidence>
<protein>
    <submittedName>
        <fullName evidence="2">Uncharacterized protein</fullName>
    </submittedName>
</protein>
<dbReference type="GeneID" id="61122209"/>
<accession>A0A3N0UKF5</accession>
<dbReference type="AlphaFoldDB" id="A0A3N0UKF5"/>
<dbReference type="Proteomes" id="UP000274511">
    <property type="component" value="Unassembled WGS sequence"/>
</dbReference>
<evidence type="ECO:0000313" key="4">
    <source>
        <dbReference type="Proteomes" id="UP000274511"/>
    </source>
</evidence>
<evidence type="ECO:0000313" key="1">
    <source>
        <dbReference type="EMBL" id="RAT35637.1"/>
    </source>
</evidence>
<proteinExistence type="predicted"/>
<gene>
    <name evidence="1" type="ORF">AU492_05930</name>
    <name evidence="2" type="ORF">EC392_09065</name>
</gene>
<sequence>MEKLPPSLKELPGPTVVSGRHTVINMPNTLEVSPSVLSAASFSMELVKYLTPSADIHAVLLIQVMTFSWKTREMILVPARRTKAERGL</sequence>
<reference evidence="2 4" key="2">
    <citation type="submission" date="2018-10" db="EMBL/GenBank/DDBJ databases">
        <title>New species genome.</title>
        <authorList>
            <person name="Li Y."/>
        </authorList>
    </citation>
    <scope>NUCLEOTIDE SEQUENCE [LARGE SCALE GENOMIC DNA]</scope>
    <source>
        <strain evidence="2 4">L6_4B</strain>
    </source>
</reference>
<comment type="caution">
    <text evidence="2">The sequence shown here is derived from an EMBL/GenBank/DDBJ whole genome shotgun (WGS) entry which is preliminary data.</text>
</comment>
<evidence type="ECO:0000313" key="2">
    <source>
        <dbReference type="EMBL" id="ROH80681.1"/>
    </source>
</evidence>
<name>A0A3N0UKF5_9GAMM</name>
<organism evidence="2 4">
    <name type="scientific">Lonsdalea populi</name>
    <dbReference type="NCBI Taxonomy" id="1172565"/>
    <lineage>
        <taxon>Bacteria</taxon>
        <taxon>Pseudomonadati</taxon>
        <taxon>Pseudomonadota</taxon>
        <taxon>Gammaproteobacteria</taxon>
        <taxon>Enterobacterales</taxon>
        <taxon>Pectobacteriaceae</taxon>
        <taxon>Lonsdalea</taxon>
    </lineage>
</organism>
<dbReference type="Proteomes" id="UP000250186">
    <property type="component" value="Unassembled WGS sequence"/>
</dbReference>